<keyword evidence="2" id="KW-0812">Transmembrane</keyword>
<dbReference type="SUPFAM" id="SSF56524">
    <property type="entry name" value="Oxidoreductase molybdopterin-binding domain"/>
    <property type="match status" value="1"/>
</dbReference>
<protein>
    <submittedName>
        <fullName evidence="4">DMSO/TMAO reductase YedYZ molybdopterin-dependent catalytic subunit</fullName>
    </submittedName>
</protein>
<name>A0A562VC16_9ACTN</name>
<dbReference type="InterPro" id="IPR000572">
    <property type="entry name" value="OxRdtase_Mopterin-bd_dom"/>
</dbReference>
<dbReference type="InterPro" id="IPR014756">
    <property type="entry name" value="Ig_E-set"/>
</dbReference>
<dbReference type="Gene3D" id="2.60.40.650">
    <property type="match status" value="1"/>
</dbReference>
<keyword evidence="5" id="KW-1185">Reference proteome</keyword>
<dbReference type="AlphaFoldDB" id="A0A562VC16"/>
<accession>A0A562VC16</accession>
<feature type="domain" description="Oxidoreductase molybdopterin-binding" evidence="3">
    <location>
        <begin position="254"/>
        <end position="407"/>
    </location>
</feature>
<dbReference type="GO" id="GO:0006790">
    <property type="term" value="P:sulfur compound metabolic process"/>
    <property type="evidence" value="ECO:0007669"/>
    <property type="project" value="TreeGrafter"/>
</dbReference>
<dbReference type="Gene3D" id="3.90.420.10">
    <property type="entry name" value="Oxidoreductase, molybdopterin-binding domain"/>
    <property type="match status" value="1"/>
</dbReference>
<feature type="region of interest" description="Disordered" evidence="1">
    <location>
        <begin position="1"/>
        <end position="27"/>
    </location>
</feature>
<gene>
    <name evidence="4" type="ORF">LX16_1129</name>
</gene>
<sequence length="526" mass="55574">MPPRVWRPHDGGMTHESEDPARRRPGGGVRAGWSGVVAAFVSVGVGELAAAVVAPRAAPLAAIGDVVIAWVPEPLKRLAIDWFGTADKPVLQLGIVVLLAALSFGIGRLAATRPWWGVAAVAALAVAGAAAAVSRADASAVSVVPAVVGGVAGGAVLWWLSRWAVVVAAEPPDGVGRRRFLTTAVALAAGAAVTGFVSRWWSQRAVVEAARAAVVLPPPADPALELPAGHRLDVPGVTPWRTPIRDFYRIDTALTVPAVDPAEYRLRIHGRVAAPLELTYRELLDLPLIERDITLCCVSNEVGGGLIGNARWLGVRLADLLAEVRPDPGADQLVGRSIDGFTAGAPTSVCRDGRDAMLAVGMNGEPLPAVHGFPVRMVVPGLYGYVSATKWLTELELTSFDDYDAYWIPRGWSATAPIKTQSRIDTPRGTATAGEVAVAGVAWAQHRGIGAVEVRVDDGDWRPAELSAVASTDTWRQWVWRWRATPGRHRLTVRATDNSGETQTEEIAPPAPDGATGLHSVTVQVD</sequence>
<evidence type="ECO:0000256" key="1">
    <source>
        <dbReference type="SAM" id="MobiDB-lite"/>
    </source>
</evidence>
<reference evidence="4 5" key="1">
    <citation type="journal article" date="2013" name="Stand. Genomic Sci.">
        <title>Genomic Encyclopedia of Type Strains, Phase I: The one thousand microbial genomes (KMG-I) project.</title>
        <authorList>
            <person name="Kyrpides N.C."/>
            <person name="Woyke T."/>
            <person name="Eisen J.A."/>
            <person name="Garrity G."/>
            <person name="Lilburn T.G."/>
            <person name="Beck B.J."/>
            <person name="Whitman W.B."/>
            <person name="Hugenholtz P."/>
            <person name="Klenk H.P."/>
        </authorList>
    </citation>
    <scope>NUCLEOTIDE SEQUENCE [LARGE SCALE GENOMIC DNA]</scope>
    <source>
        <strain evidence="4 5">DSM 45044</strain>
    </source>
</reference>
<feature type="transmembrane region" description="Helical" evidence="2">
    <location>
        <begin position="140"/>
        <end position="160"/>
    </location>
</feature>
<dbReference type="InterPro" id="IPR036374">
    <property type="entry name" value="OxRdtase_Mopterin-bd_sf"/>
</dbReference>
<organism evidence="4 5">
    <name type="scientific">Stackebrandtia albiflava</name>
    <dbReference type="NCBI Taxonomy" id="406432"/>
    <lineage>
        <taxon>Bacteria</taxon>
        <taxon>Bacillati</taxon>
        <taxon>Actinomycetota</taxon>
        <taxon>Actinomycetes</taxon>
        <taxon>Glycomycetales</taxon>
        <taxon>Glycomycetaceae</taxon>
        <taxon>Stackebrandtia</taxon>
    </lineage>
</organism>
<dbReference type="SUPFAM" id="SSF81296">
    <property type="entry name" value="E set domains"/>
    <property type="match status" value="1"/>
</dbReference>
<proteinExistence type="predicted"/>
<evidence type="ECO:0000256" key="2">
    <source>
        <dbReference type="SAM" id="Phobius"/>
    </source>
</evidence>
<dbReference type="GO" id="GO:0043546">
    <property type="term" value="F:molybdopterin cofactor binding"/>
    <property type="evidence" value="ECO:0007669"/>
    <property type="project" value="TreeGrafter"/>
</dbReference>
<feature type="region of interest" description="Disordered" evidence="1">
    <location>
        <begin position="496"/>
        <end position="517"/>
    </location>
</feature>
<feature type="transmembrane region" description="Helical" evidence="2">
    <location>
        <begin position="90"/>
        <end position="109"/>
    </location>
</feature>
<feature type="transmembrane region" description="Helical" evidence="2">
    <location>
        <begin position="115"/>
        <end position="133"/>
    </location>
</feature>
<comment type="caution">
    <text evidence="4">The sequence shown here is derived from an EMBL/GenBank/DDBJ whole genome shotgun (WGS) entry which is preliminary data.</text>
</comment>
<dbReference type="PANTHER" id="PTHR19372">
    <property type="entry name" value="SULFITE REDUCTASE"/>
    <property type="match status" value="1"/>
</dbReference>
<dbReference type="Proteomes" id="UP000321617">
    <property type="component" value="Unassembled WGS sequence"/>
</dbReference>
<dbReference type="PANTHER" id="PTHR19372:SF7">
    <property type="entry name" value="SULFITE OXIDASE, MITOCHONDRIAL"/>
    <property type="match status" value="1"/>
</dbReference>
<feature type="transmembrane region" description="Helical" evidence="2">
    <location>
        <begin position="180"/>
        <end position="201"/>
    </location>
</feature>
<evidence type="ECO:0000313" key="5">
    <source>
        <dbReference type="Proteomes" id="UP000321617"/>
    </source>
</evidence>
<evidence type="ECO:0000313" key="4">
    <source>
        <dbReference type="EMBL" id="TWJ15424.1"/>
    </source>
</evidence>
<keyword evidence="2" id="KW-0472">Membrane</keyword>
<feature type="compositionally biased region" description="Basic and acidic residues" evidence="1">
    <location>
        <begin position="7"/>
        <end position="22"/>
    </location>
</feature>
<dbReference type="GO" id="GO:0008482">
    <property type="term" value="F:sulfite oxidase activity"/>
    <property type="evidence" value="ECO:0007669"/>
    <property type="project" value="TreeGrafter"/>
</dbReference>
<evidence type="ECO:0000259" key="3">
    <source>
        <dbReference type="Pfam" id="PF00174"/>
    </source>
</evidence>
<dbReference type="GO" id="GO:0020037">
    <property type="term" value="F:heme binding"/>
    <property type="evidence" value="ECO:0007669"/>
    <property type="project" value="TreeGrafter"/>
</dbReference>
<dbReference type="Pfam" id="PF00174">
    <property type="entry name" value="Oxidored_molyb"/>
    <property type="match status" value="1"/>
</dbReference>
<dbReference type="EMBL" id="VLLL01000005">
    <property type="protein sequence ID" value="TWJ15424.1"/>
    <property type="molecule type" value="Genomic_DNA"/>
</dbReference>
<keyword evidence="2" id="KW-1133">Transmembrane helix</keyword>